<name>A0ACB8V6F8_9EURO</name>
<evidence type="ECO:0000313" key="1">
    <source>
        <dbReference type="EMBL" id="KAI2392542.1"/>
    </source>
</evidence>
<comment type="caution">
    <text evidence="1">The sequence shown here is derived from an EMBL/GenBank/DDBJ whole genome shotgun (WGS) entry which is preliminary data.</text>
</comment>
<proteinExistence type="predicted"/>
<accession>A0ACB8V6F8</accession>
<dbReference type="EMBL" id="JALBCA010000006">
    <property type="protein sequence ID" value="KAI2392542.1"/>
    <property type="molecule type" value="Genomic_DNA"/>
</dbReference>
<organism evidence="1">
    <name type="scientific">Ophidiomyces ophidiicola</name>
    <dbReference type="NCBI Taxonomy" id="1387563"/>
    <lineage>
        <taxon>Eukaryota</taxon>
        <taxon>Fungi</taxon>
        <taxon>Dikarya</taxon>
        <taxon>Ascomycota</taxon>
        <taxon>Pezizomycotina</taxon>
        <taxon>Eurotiomycetes</taxon>
        <taxon>Eurotiomycetidae</taxon>
        <taxon>Onygenales</taxon>
        <taxon>Onygenaceae</taxon>
        <taxon>Ophidiomyces</taxon>
    </lineage>
</organism>
<reference evidence="1" key="1">
    <citation type="journal article" date="2022" name="bioRxiv">
        <title>Population genetic analysis of Ophidiomyces ophidiicola, the causative agent of snake fungal disease, indicates recent introductions to the USA.</title>
        <authorList>
            <person name="Ladner J.T."/>
            <person name="Palmer J.M."/>
            <person name="Ettinger C.L."/>
            <person name="Stajich J.E."/>
            <person name="Farrell T.M."/>
            <person name="Glorioso B.M."/>
            <person name="Lawson B."/>
            <person name="Price S.J."/>
            <person name="Stengle A.G."/>
            <person name="Grear D.A."/>
            <person name="Lorch J.M."/>
        </authorList>
    </citation>
    <scope>NUCLEOTIDE SEQUENCE</scope>
    <source>
        <strain evidence="1">NWHC 24266-5</strain>
    </source>
</reference>
<protein>
    <submittedName>
        <fullName evidence="1">Uncharacterized protein</fullName>
    </submittedName>
</protein>
<sequence>MVNIDFFAAQRWINTESKGIKYDLSTSCAAPISITELSSLCENKSEGNGPLSSSLLSTPLGYGAHFEGSEQLRNTLAGLYSVKSTTPLSIDNVLITPGSSLANLLVFQALCSPGDHVIVQYPTYQQLYSLPKSIGIDVSLWESKEHDKWQLDLEELKGLIQPNTKMIVITQLEAIMEIAKQHSLIVLSDEIYRPLFHSISPMDDEFPPSVLSLGYDKVLVSGSLSKCYSLPGIRVGWLASRNKNYVASCLNYRSYSTIAMSSLDEAVATFALDGSCLHGLLRRNIDLAKRNLATLESFIERHRWGCDWVRPVAGTIAFVKFHKMGKPVDDVEFCKQLREKKAVLLLPGSYAFGDGENFKGYVRMGYGMSVENMETGLKALGEFMEDGFEDVPLAGKKLPIR</sequence>
<gene>
    <name evidence="1" type="ORF">LOY88_000604</name>
</gene>